<keyword evidence="1" id="KW-0175">Coiled coil</keyword>
<reference evidence="2" key="1">
    <citation type="submission" date="2023-04" db="EMBL/GenBank/DDBJ databases">
        <authorList>
            <person name="Zhang X."/>
        </authorList>
    </citation>
    <scope>NUCLEOTIDE SEQUENCE</scope>
</reference>
<dbReference type="EMBL" id="OQ884030">
    <property type="protein sequence ID" value="WNO29762.1"/>
    <property type="molecule type" value="Genomic_DNA"/>
</dbReference>
<sequence>MTFTKEELLKQKAELEAMIEDLWERVDSFPDGEEYEFQREGLMDCAHEAQEDLDNVERQLNELN</sequence>
<feature type="coiled-coil region" evidence="1">
    <location>
        <begin position="5"/>
        <end position="59"/>
    </location>
</feature>
<evidence type="ECO:0000256" key="1">
    <source>
        <dbReference type="SAM" id="Coils"/>
    </source>
</evidence>
<evidence type="ECO:0000313" key="2">
    <source>
        <dbReference type="EMBL" id="WNO29762.1"/>
    </source>
</evidence>
<accession>A0AA96R2I2</accession>
<organism evidence="2">
    <name type="scientific">Bacillus phage SDFMU_Pbc</name>
    <dbReference type="NCBI Taxonomy" id="3076135"/>
    <lineage>
        <taxon>Viruses</taxon>
        <taxon>Duplodnaviria</taxon>
        <taxon>Heunggongvirae</taxon>
        <taxon>Uroviricota</taxon>
        <taxon>Caudoviricetes</taxon>
        <taxon>Herelleviridae</taxon>
        <taxon>Bastillevirinae</taxon>
        <taxon>Agatevirus</taxon>
        <taxon>Agatevirus agate</taxon>
    </lineage>
</organism>
<name>A0AA96R2I2_9CAUD</name>
<protein>
    <submittedName>
        <fullName evidence="2">Uncharacterized protein</fullName>
    </submittedName>
</protein>
<proteinExistence type="predicted"/>